<dbReference type="EMBL" id="OIVN01006231">
    <property type="protein sequence ID" value="SPD28428.1"/>
    <property type="molecule type" value="Genomic_DNA"/>
</dbReference>
<accession>A0A2N9IV55</accession>
<dbReference type="AlphaFoldDB" id="A0A2N9IV55"/>
<proteinExistence type="predicted"/>
<protein>
    <submittedName>
        <fullName evidence="1">Uncharacterized protein</fullName>
    </submittedName>
</protein>
<sequence>MATSSTIIATNEYPIVNLSGTRVYEAQPEGILLVNYSYRYVKLERMDDYVRMVEDGSTSSPSKQLKLLIVHSQLLQHPSKHEDFIIENILKLNLNLNVSKVQSIVSLAQILAAENSGYVIAVTLEYPQVRALTSGHQVHDMGWK</sequence>
<organism evidence="1">
    <name type="scientific">Fagus sylvatica</name>
    <name type="common">Beechnut</name>
    <dbReference type="NCBI Taxonomy" id="28930"/>
    <lineage>
        <taxon>Eukaryota</taxon>
        <taxon>Viridiplantae</taxon>
        <taxon>Streptophyta</taxon>
        <taxon>Embryophyta</taxon>
        <taxon>Tracheophyta</taxon>
        <taxon>Spermatophyta</taxon>
        <taxon>Magnoliopsida</taxon>
        <taxon>eudicotyledons</taxon>
        <taxon>Gunneridae</taxon>
        <taxon>Pentapetalae</taxon>
        <taxon>rosids</taxon>
        <taxon>fabids</taxon>
        <taxon>Fagales</taxon>
        <taxon>Fagaceae</taxon>
        <taxon>Fagus</taxon>
    </lineage>
</organism>
<evidence type="ECO:0000313" key="1">
    <source>
        <dbReference type="EMBL" id="SPD28428.1"/>
    </source>
</evidence>
<reference evidence="1" key="1">
    <citation type="submission" date="2018-02" db="EMBL/GenBank/DDBJ databases">
        <authorList>
            <person name="Cohen D.B."/>
            <person name="Kent A.D."/>
        </authorList>
    </citation>
    <scope>NUCLEOTIDE SEQUENCE</scope>
</reference>
<gene>
    <name evidence="1" type="ORF">FSB_LOCUS56310</name>
</gene>
<name>A0A2N9IV55_FAGSY</name>